<comment type="caution">
    <text evidence="5">The sequence shown here is derived from an EMBL/GenBank/DDBJ whole genome shotgun (WGS) entry which is preliminary data.</text>
</comment>
<evidence type="ECO:0000313" key="5">
    <source>
        <dbReference type="EMBL" id="CAK8689233.1"/>
    </source>
</evidence>
<dbReference type="SUPFAM" id="SSF48726">
    <property type="entry name" value="Immunoglobulin"/>
    <property type="match status" value="1"/>
</dbReference>
<sequence length="272" mass="30798">MWQAKVTSNNLTRMSIYFCQILLMWTVAAGRHGTDILQRPDDVIGAKCGDELKMTCIAKASAQQRKGQTKTPDIEWWYWDSEAMTSKPGKLIELDREGRVAVHIEEFYVVRSTLIIKDAEKVDEGVYQCRASNSPNRFKENVNVYQHWRIEEAPIRDLKCGEDTTTISTSSTTTSTVNIIPSQSYNRSKIDDIIVATVKSTTTQTPQKSLATPPSRKSKTARNFIKRHPRRTTSPSNSGGRSSGSALFRRHKEWFYVIITAVLLTLTLYLSS</sequence>
<feature type="compositionally biased region" description="Low complexity" evidence="1">
    <location>
        <begin position="232"/>
        <end position="244"/>
    </location>
</feature>
<feature type="transmembrane region" description="Helical" evidence="2">
    <location>
        <begin position="254"/>
        <end position="271"/>
    </location>
</feature>
<evidence type="ECO:0000256" key="3">
    <source>
        <dbReference type="SAM" id="SignalP"/>
    </source>
</evidence>
<gene>
    <name evidence="5" type="ORF">CVLEPA_LOCUS21187</name>
</gene>
<evidence type="ECO:0000256" key="1">
    <source>
        <dbReference type="SAM" id="MobiDB-lite"/>
    </source>
</evidence>
<keyword evidence="2" id="KW-0812">Transmembrane</keyword>
<keyword evidence="3" id="KW-0732">Signal</keyword>
<feature type="region of interest" description="Disordered" evidence="1">
    <location>
        <begin position="203"/>
        <end position="244"/>
    </location>
</feature>
<dbReference type="InterPro" id="IPR007110">
    <property type="entry name" value="Ig-like_dom"/>
</dbReference>
<feature type="signal peptide" evidence="3">
    <location>
        <begin position="1"/>
        <end position="30"/>
    </location>
</feature>
<evidence type="ECO:0000313" key="6">
    <source>
        <dbReference type="Proteomes" id="UP001642483"/>
    </source>
</evidence>
<proteinExistence type="predicted"/>
<dbReference type="Gene3D" id="2.60.40.10">
    <property type="entry name" value="Immunoglobulins"/>
    <property type="match status" value="1"/>
</dbReference>
<feature type="compositionally biased region" description="Polar residues" evidence="1">
    <location>
        <begin position="203"/>
        <end position="212"/>
    </location>
</feature>
<accession>A0ABP0GCM5</accession>
<keyword evidence="2" id="KW-1133">Transmembrane helix</keyword>
<dbReference type="InterPro" id="IPR013783">
    <property type="entry name" value="Ig-like_fold"/>
</dbReference>
<dbReference type="InterPro" id="IPR013098">
    <property type="entry name" value="Ig_I-set"/>
</dbReference>
<dbReference type="Pfam" id="PF07679">
    <property type="entry name" value="I-set"/>
    <property type="match status" value="1"/>
</dbReference>
<feature type="domain" description="Ig-like" evidence="4">
    <location>
        <begin position="49"/>
        <end position="145"/>
    </location>
</feature>
<keyword evidence="2" id="KW-0472">Membrane</keyword>
<keyword evidence="6" id="KW-1185">Reference proteome</keyword>
<feature type="chain" id="PRO_5045828035" description="Ig-like domain-containing protein" evidence="3">
    <location>
        <begin position="31"/>
        <end position="272"/>
    </location>
</feature>
<dbReference type="SMART" id="SM00409">
    <property type="entry name" value="IG"/>
    <property type="match status" value="1"/>
</dbReference>
<evidence type="ECO:0000256" key="2">
    <source>
        <dbReference type="SAM" id="Phobius"/>
    </source>
</evidence>
<dbReference type="EMBL" id="CAWYQH010000108">
    <property type="protein sequence ID" value="CAK8689233.1"/>
    <property type="molecule type" value="Genomic_DNA"/>
</dbReference>
<reference evidence="5 6" key="1">
    <citation type="submission" date="2024-02" db="EMBL/GenBank/DDBJ databases">
        <authorList>
            <person name="Daric V."/>
            <person name="Darras S."/>
        </authorList>
    </citation>
    <scope>NUCLEOTIDE SEQUENCE [LARGE SCALE GENOMIC DNA]</scope>
</reference>
<organism evidence="5 6">
    <name type="scientific">Clavelina lepadiformis</name>
    <name type="common">Light-bulb sea squirt</name>
    <name type="synonym">Ascidia lepadiformis</name>
    <dbReference type="NCBI Taxonomy" id="159417"/>
    <lineage>
        <taxon>Eukaryota</taxon>
        <taxon>Metazoa</taxon>
        <taxon>Chordata</taxon>
        <taxon>Tunicata</taxon>
        <taxon>Ascidiacea</taxon>
        <taxon>Aplousobranchia</taxon>
        <taxon>Clavelinidae</taxon>
        <taxon>Clavelina</taxon>
    </lineage>
</organism>
<dbReference type="InterPro" id="IPR003599">
    <property type="entry name" value="Ig_sub"/>
</dbReference>
<protein>
    <recommendedName>
        <fullName evidence="4">Ig-like domain-containing protein</fullName>
    </recommendedName>
</protein>
<dbReference type="Proteomes" id="UP001642483">
    <property type="component" value="Unassembled WGS sequence"/>
</dbReference>
<dbReference type="InterPro" id="IPR036179">
    <property type="entry name" value="Ig-like_dom_sf"/>
</dbReference>
<name>A0ABP0GCM5_CLALP</name>
<dbReference type="PROSITE" id="PS50835">
    <property type="entry name" value="IG_LIKE"/>
    <property type="match status" value="1"/>
</dbReference>
<feature type="compositionally biased region" description="Basic residues" evidence="1">
    <location>
        <begin position="216"/>
        <end position="231"/>
    </location>
</feature>
<evidence type="ECO:0000259" key="4">
    <source>
        <dbReference type="PROSITE" id="PS50835"/>
    </source>
</evidence>